<dbReference type="EMBL" id="CP013235">
    <property type="protein sequence ID" value="AMP08657.1"/>
    <property type="molecule type" value="Genomic_DNA"/>
</dbReference>
<accession>A0A127QF18</accession>
<sequence>MLLLPTLQRSLRFFEFSFVLDIFSRHHFPQSIKDWLSS</sequence>
<dbReference type="PATRIC" id="fig|279058.17.peg.929"/>
<reference evidence="1 2" key="1">
    <citation type="submission" date="2015-11" db="EMBL/GenBank/DDBJ databases">
        <title>Exploring the genomic traits of fungus-feeding bacterial genus Collimonas.</title>
        <authorList>
            <person name="Song C."/>
            <person name="Schmidt R."/>
            <person name="de Jager V."/>
            <person name="Krzyzanowska D."/>
            <person name="Jongedijk E."/>
            <person name="Cankar K."/>
            <person name="Beekwilder J."/>
            <person name="van Veen A."/>
            <person name="de Boer W."/>
            <person name="van Veen J.A."/>
            <person name="Garbeva P."/>
        </authorList>
    </citation>
    <scope>NUCLEOTIDE SEQUENCE [LARGE SCALE GENOMIC DNA]</scope>
    <source>
        <strain evidence="1 2">Ter282</strain>
    </source>
</reference>
<dbReference type="Proteomes" id="UP000071778">
    <property type="component" value="Chromosome"/>
</dbReference>
<organism evidence="1 2">
    <name type="scientific">Collimonas arenae</name>
    <dbReference type="NCBI Taxonomy" id="279058"/>
    <lineage>
        <taxon>Bacteria</taxon>
        <taxon>Pseudomonadati</taxon>
        <taxon>Pseudomonadota</taxon>
        <taxon>Betaproteobacteria</taxon>
        <taxon>Burkholderiales</taxon>
        <taxon>Oxalobacteraceae</taxon>
        <taxon>Collimonas</taxon>
    </lineage>
</organism>
<dbReference type="AlphaFoldDB" id="A0A127QF18"/>
<gene>
    <name evidence="1" type="ORF">CAter282_0857</name>
</gene>
<protein>
    <submittedName>
        <fullName evidence="1">Uncharacterized protein</fullName>
    </submittedName>
</protein>
<evidence type="ECO:0000313" key="1">
    <source>
        <dbReference type="EMBL" id="AMP08657.1"/>
    </source>
</evidence>
<evidence type="ECO:0000313" key="2">
    <source>
        <dbReference type="Proteomes" id="UP000071778"/>
    </source>
</evidence>
<name>A0A127QF18_9BURK</name>
<proteinExistence type="predicted"/>
<keyword evidence="2" id="KW-1185">Reference proteome</keyword>